<dbReference type="AlphaFoldDB" id="X0V1G8"/>
<name>X0V1G8_9ZZZZ</name>
<accession>X0V1G8</accession>
<sequence>MSRMKTAIVILGVLVIAGSAFAAAPKWARGNKANANTTVLYQFSEGSGTTSDGVDVNGTTNYGLELL</sequence>
<gene>
    <name evidence="1" type="ORF">S01H1_35477</name>
</gene>
<feature type="non-terminal residue" evidence="1">
    <location>
        <position position="67"/>
    </location>
</feature>
<comment type="caution">
    <text evidence="1">The sequence shown here is derived from an EMBL/GenBank/DDBJ whole genome shotgun (WGS) entry which is preliminary data.</text>
</comment>
<dbReference type="EMBL" id="BARS01022173">
    <property type="protein sequence ID" value="GAG11940.1"/>
    <property type="molecule type" value="Genomic_DNA"/>
</dbReference>
<evidence type="ECO:0000313" key="1">
    <source>
        <dbReference type="EMBL" id="GAG11940.1"/>
    </source>
</evidence>
<proteinExistence type="predicted"/>
<protein>
    <submittedName>
        <fullName evidence="1">Uncharacterized protein</fullName>
    </submittedName>
</protein>
<reference evidence="1" key="1">
    <citation type="journal article" date="2014" name="Front. Microbiol.">
        <title>High frequency of phylogenetically diverse reductive dehalogenase-homologous genes in deep subseafloor sedimentary metagenomes.</title>
        <authorList>
            <person name="Kawai M."/>
            <person name="Futagami T."/>
            <person name="Toyoda A."/>
            <person name="Takaki Y."/>
            <person name="Nishi S."/>
            <person name="Hori S."/>
            <person name="Arai W."/>
            <person name="Tsubouchi T."/>
            <person name="Morono Y."/>
            <person name="Uchiyama I."/>
            <person name="Ito T."/>
            <person name="Fujiyama A."/>
            <person name="Inagaki F."/>
            <person name="Takami H."/>
        </authorList>
    </citation>
    <scope>NUCLEOTIDE SEQUENCE</scope>
    <source>
        <strain evidence="1">Expedition CK06-06</strain>
    </source>
</reference>
<organism evidence="1">
    <name type="scientific">marine sediment metagenome</name>
    <dbReference type="NCBI Taxonomy" id="412755"/>
    <lineage>
        <taxon>unclassified sequences</taxon>
        <taxon>metagenomes</taxon>
        <taxon>ecological metagenomes</taxon>
    </lineage>
</organism>